<dbReference type="Proteomes" id="UP000248659">
    <property type="component" value="Unassembled WGS sequence"/>
</dbReference>
<dbReference type="EMBL" id="MUAV01000053">
    <property type="protein sequence ID" value="RAP39470.1"/>
    <property type="molecule type" value="Genomic_DNA"/>
</dbReference>
<gene>
    <name evidence="1" type="ORF">BYZ73_20350</name>
</gene>
<accession>A0ABX9DCZ1</accession>
<organism evidence="1 2">
    <name type="scientific">Rhodovulum viride</name>
    <dbReference type="NCBI Taxonomy" id="1231134"/>
    <lineage>
        <taxon>Bacteria</taxon>
        <taxon>Pseudomonadati</taxon>
        <taxon>Pseudomonadota</taxon>
        <taxon>Alphaproteobacteria</taxon>
        <taxon>Rhodobacterales</taxon>
        <taxon>Paracoccaceae</taxon>
        <taxon>Rhodovulum</taxon>
    </lineage>
</organism>
<protein>
    <recommendedName>
        <fullName evidence="3">HNH/ENDO VII superfamily nuclease</fullName>
    </recommendedName>
</protein>
<comment type="caution">
    <text evidence="1">The sequence shown here is derived from an EMBL/GenBank/DDBJ whole genome shotgun (WGS) entry which is preliminary data.</text>
</comment>
<evidence type="ECO:0000313" key="2">
    <source>
        <dbReference type="Proteomes" id="UP000248659"/>
    </source>
</evidence>
<name>A0ABX9DCZ1_9RHOB</name>
<keyword evidence="2" id="KW-1185">Reference proteome</keyword>
<sequence>MPGTLTIGQLIAQARTAPAASMLDSPLLNRVARHPAIKMALLLQSANADIATILNNPGYRTITGLLNHPAAQQIIADSNLLYGRQTGLAGLKSLFTPGKYGVKFDSSELLPGLSDVLSIAAGHPVDAAAVTPEEAAAILDDYQARQEEEDPARSEVTAGNVRVVAVGNNKNGDDDPCNFHKHNDKKCPEGYPSHHIIQDMFFRIGGRSSLLRPNGAPTLGDGMSICLEKDSHRDLHDAIDARLEKLGPTANLFDLADISADELKKILNAKGLNCDDEIDAVRDKFKNDLGSKGRELLGRSANKLGRSAEDALRGSWGLPPK</sequence>
<evidence type="ECO:0008006" key="3">
    <source>
        <dbReference type="Google" id="ProtNLM"/>
    </source>
</evidence>
<reference evidence="1 2" key="1">
    <citation type="submission" date="2017-01" db="EMBL/GenBank/DDBJ databases">
        <title>Genome sequence of Rhodovulum viride JA756.</title>
        <authorList>
            <person name="Lakshmi K.V."/>
            <person name="Tushar L.D."/>
            <person name="Sasikala C."/>
            <person name="Venkataramana C."/>
        </authorList>
    </citation>
    <scope>NUCLEOTIDE SEQUENCE [LARGE SCALE GENOMIC DNA]</scope>
    <source>
        <strain evidence="1 2">JA756</strain>
    </source>
</reference>
<proteinExistence type="predicted"/>
<dbReference type="RefSeq" id="WP_112317465.1">
    <property type="nucleotide sequence ID" value="NZ_MUAV01000053.1"/>
</dbReference>
<evidence type="ECO:0000313" key="1">
    <source>
        <dbReference type="EMBL" id="RAP39470.1"/>
    </source>
</evidence>